<dbReference type="PANTHER" id="PTHR42901">
    <property type="entry name" value="ALCOHOL DEHYDROGENASE"/>
    <property type="match status" value="1"/>
</dbReference>
<comment type="caution">
    <text evidence="5">The sequence shown here is derived from an EMBL/GenBank/DDBJ whole genome shotgun (WGS) entry which is preliminary data.</text>
</comment>
<protein>
    <submittedName>
        <fullName evidence="5">NADP-dependent L-serine/L-allo-threonine dehydrogenase YdfG</fullName>
    </submittedName>
</protein>
<name>F1YVQ1_9PROT</name>
<dbReference type="GO" id="GO:0016616">
    <property type="term" value="F:oxidoreductase activity, acting on the CH-OH group of donors, NAD or NADP as acceptor"/>
    <property type="evidence" value="ECO:0007669"/>
    <property type="project" value="UniProtKB-ARBA"/>
</dbReference>
<evidence type="ECO:0000256" key="1">
    <source>
        <dbReference type="ARBA" id="ARBA00006484"/>
    </source>
</evidence>
<dbReference type="EMBL" id="AEUP01000030">
    <property type="protein sequence ID" value="EGE47356.1"/>
    <property type="molecule type" value="Genomic_DNA"/>
</dbReference>
<dbReference type="PRINTS" id="PR00081">
    <property type="entry name" value="GDHRDH"/>
</dbReference>
<evidence type="ECO:0000256" key="2">
    <source>
        <dbReference type="ARBA" id="ARBA00023002"/>
    </source>
</evidence>
<organism evidence="5 6">
    <name type="scientific">Acetobacter pomorum DM001</name>
    <dbReference type="NCBI Taxonomy" id="945681"/>
    <lineage>
        <taxon>Bacteria</taxon>
        <taxon>Pseudomonadati</taxon>
        <taxon>Pseudomonadota</taxon>
        <taxon>Alphaproteobacteria</taxon>
        <taxon>Acetobacterales</taxon>
        <taxon>Acetobacteraceae</taxon>
        <taxon>Acetobacter</taxon>
    </lineage>
</organism>
<dbReference type="PROSITE" id="PS00061">
    <property type="entry name" value="ADH_SHORT"/>
    <property type="match status" value="1"/>
</dbReference>
<dbReference type="PRINTS" id="PR00080">
    <property type="entry name" value="SDRFAMILY"/>
</dbReference>
<dbReference type="FunFam" id="3.40.50.720:FF:000047">
    <property type="entry name" value="NADP-dependent L-serine/L-allo-threonine dehydrogenase"/>
    <property type="match status" value="1"/>
</dbReference>
<feature type="domain" description="Ketoreductase" evidence="4">
    <location>
        <begin position="46"/>
        <end position="228"/>
    </location>
</feature>
<dbReference type="InterPro" id="IPR002347">
    <property type="entry name" value="SDR_fam"/>
</dbReference>
<dbReference type="PANTHER" id="PTHR42901:SF1">
    <property type="entry name" value="ALCOHOL DEHYDROGENASE"/>
    <property type="match status" value="1"/>
</dbReference>
<dbReference type="InterPro" id="IPR036291">
    <property type="entry name" value="NAD(P)-bd_dom_sf"/>
</dbReference>
<gene>
    <name evidence="5" type="primary">ydfG</name>
    <name evidence="5" type="ORF">APO_2041</name>
</gene>
<evidence type="ECO:0000313" key="5">
    <source>
        <dbReference type="EMBL" id="EGE47356.1"/>
    </source>
</evidence>
<sequence length="295" mass="31662">MARLALQLQAQRKSMVHAHCCGFSALGLAPFHAQKRATGMTRKQPQTVLVTGATAGFGHAIALLLAQQGYRVIATGRRQERLEELAAQAKGEILPFKLDMTDAPALAALPQSLPAGWQEVDVLVNNAGLALGLEKAWETKLEDWQRMIATNVTGMVEITRALLPGMVARNWGHVVALGSTAGTYPYPGSNVYGASKAFVEQFMRNLRSDLLGKQVRATTIAPGLCGGSEFSQVRLGDATKAEDVYKGTHPLLPEDIAQTVAWVLSLPAHVNINHVEMMPTCQASAGLAVDRTMAE</sequence>
<evidence type="ECO:0000259" key="4">
    <source>
        <dbReference type="SMART" id="SM00822"/>
    </source>
</evidence>
<comment type="similarity">
    <text evidence="1 3">Belongs to the short-chain dehydrogenases/reductases (SDR) family.</text>
</comment>
<dbReference type="Proteomes" id="UP000018454">
    <property type="component" value="Unassembled WGS sequence"/>
</dbReference>
<accession>F1YVQ1</accession>
<dbReference type="SMART" id="SM00822">
    <property type="entry name" value="PKS_KR"/>
    <property type="match status" value="1"/>
</dbReference>
<dbReference type="AlphaFoldDB" id="F1YVQ1"/>
<keyword evidence="2" id="KW-0560">Oxidoreductase</keyword>
<dbReference type="InterPro" id="IPR020904">
    <property type="entry name" value="Sc_DH/Rdtase_CS"/>
</dbReference>
<evidence type="ECO:0000256" key="3">
    <source>
        <dbReference type="RuleBase" id="RU000363"/>
    </source>
</evidence>
<evidence type="ECO:0000313" key="6">
    <source>
        <dbReference type="Proteomes" id="UP000018454"/>
    </source>
</evidence>
<proteinExistence type="inferred from homology"/>
<dbReference type="InterPro" id="IPR057326">
    <property type="entry name" value="KR_dom"/>
</dbReference>
<dbReference type="SUPFAM" id="SSF51735">
    <property type="entry name" value="NAD(P)-binding Rossmann-fold domains"/>
    <property type="match status" value="1"/>
</dbReference>
<reference evidence="5 6" key="1">
    <citation type="journal article" date="2011" name="Science">
        <title>Drosophila microbiome modulates host developmental and metabolic homeostasis via insulin signaling.</title>
        <authorList>
            <person name="Shin S.C."/>
            <person name="Kim S.H."/>
            <person name="You H."/>
            <person name="Kim B."/>
            <person name="Kim A.C."/>
            <person name="Lee K.A."/>
            <person name="Yoon J.H."/>
            <person name="Ryu J.H."/>
            <person name="Lee W.J."/>
        </authorList>
    </citation>
    <scope>NUCLEOTIDE SEQUENCE [LARGE SCALE GENOMIC DNA]</scope>
    <source>
        <strain evidence="5 6">DM001</strain>
    </source>
</reference>
<dbReference type="Pfam" id="PF00106">
    <property type="entry name" value="adh_short"/>
    <property type="match status" value="1"/>
</dbReference>
<dbReference type="Gene3D" id="3.40.50.720">
    <property type="entry name" value="NAD(P)-binding Rossmann-like Domain"/>
    <property type="match status" value="1"/>
</dbReference>